<reference evidence="1" key="1">
    <citation type="journal article" date="2015" name="Nature">
        <title>Complex archaea that bridge the gap between prokaryotes and eukaryotes.</title>
        <authorList>
            <person name="Spang A."/>
            <person name="Saw J.H."/>
            <person name="Jorgensen S.L."/>
            <person name="Zaremba-Niedzwiedzka K."/>
            <person name="Martijn J."/>
            <person name="Lind A.E."/>
            <person name="van Eijk R."/>
            <person name="Schleper C."/>
            <person name="Guy L."/>
            <person name="Ettema T.J."/>
        </authorList>
    </citation>
    <scope>NUCLEOTIDE SEQUENCE</scope>
</reference>
<sequence>MTVGQYLPEANPGPTEDVAVTIKNLLEGLGGGS</sequence>
<organism evidence="1">
    <name type="scientific">marine sediment metagenome</name>
    <dbReference type="NCBI Taxonomy" id="412755"/>
    <lineage>
        <taxon>unclassified sequences</taxon>
        <taxon>metagenomes</taxon>
        <taxon>ecological metagenomes</taxon>
    </lineage>
</organism>
<dbReference type="EMBL" id="LAZR01010506">
    <property type="protein sequence ID" value="KKM66557.1"/>
    <property type="molecule type" value="Genomic_DNA"/>
</dbReference>
<dbReference type="AlphaFoldDB" id="A0A0F9MBK7"/>
<evidence type="ECO:0000313" key="1">
    <source>
        <dbReference type="EMBL" id="KKM66557.1"/>
    </source>
</evidence>
<proteinExistence type="predicted"/>
<name>A0A0F9MBK7_9ZZZZ</name>
<protein>
    <submittedName>
        <fullName evidence="1">Uncharacterized protein</fullName>
    </submittedName>
</protein>
<gene>
    <name evidence="1" type="ORF">LCGC14_1480030</name>
</gene>
<feature type="non-terminal residue" evidence="1">
    <location>
        <position position="33"/>
    </location>
</feature>
<accession>A0A0F9MBK7</accession>
<comment type="caution">
    <text evidence="1">The sequence shown here is derived from an EMBL/GenBank/DDBJ whole genome shotgun (WGS) entry which is preliminary data.</text>
</comment>